<name>A0A8X7YDS0_POPTO</name>
<dbReference type="Pfam" id="PF00011">
    <property type="entry name" value="HSP20"/>
    <property type="match status" value="1"/>
</dbReference>
<proteinExistence type="inferred from homology"/>
<reference evidence="6" key="1">
    <citation type="journal article" date="2020" name="bioRxiv">
        <title>Hybrid origin of Populus tomentosa Carr. identified through genome sequencing and phylogenomic analysis.</title>
        <authorList>
            <person name="An X."/>
            <person name="Gao K."/>
            <person name="Chen Z."/>
            <person name="Li J."/>
            <person name="Yang X."/>
            <person name="Yang X."/>
            <person name="Zhou J."/>
            <person name="Guo T."/>
            <person name="Zhao T."/>
            <person name="Huang S."/>
            <person name="Miao D."/>
            <person name="Khan W.U."/>
            <person name="Rao P."/>
            <person name="Ye M."/>
            <person name="Lei B."/>
            <person name="Liao W."/>
            <person name="Wang J."/>
            <person name="Ji L."/>
            <person name="Li Y."/>
            <person name="Guo B."/>
            <person name="Mustafa N.S."/>
            <person name="Li S."/>
            <person name="Yun Q."/>
            <person name="Keller S.R."/>
            <person name="Mao J."/>
            <person name="Zhang R."/>
            <person name="Strauss S.H."/>
        </authorList>
    </citation>
    <scope>NUCLEOTIDE SEQUENCE</scope>
    <source>
        <strain evidence="6">GM15</strain>
        <tissue evidence="6">Leaf</tissue>
    </source>
</reference>
<dbReference type="PANTHER" id="PTHR43670">
    <property type="entry name" value="HEAT SHOCK PROTEIN 26"/>
    <property type="match status" value="1"/>
</dbReference>
<evidence type="ECO:0000313" key="6">
    <source>
        <dbReference type="EMBL" id="KAG6746972.1"/>
    </source>
</evidence>
<dbReference type="InterPro" id="IPR002068">
    <property type="entry name" value="A-crystallin/Hsp20_dom"/>
</dbReference>
<dbReference type="Proteomes" id="UP000886885">
    <property type="component" value="Chromosome 15A"/>
</dbReference>
<protein>
    <recommendedName>
        <fullName evidence="5">SHSP domain-containing protein</fullName>
    </recommendedName>
</protein>
<evidence type="ECO:0000256" key="1">
    <source>
        <dbReference type="PROSITE-ProRule" id="PRU00285"/>
    </source>
</evidence>
<accession>A0A8X7YDS0</accession>
<dbReference type="EMBL" id="JAAWWB010000029">
    <property type="protein sequence ID" value="KAG6746972.1"/>
    <property type="molecule type" value="Genomic_DNA"/>
</dbReference>
<dbReference type="OrthoDB" id="1431247at2759"/>
<feature type="transmembrane region" description="Helical" evidence="4">
    <location>
        <begin position="179"/>
        <end position="197"/>
    </location>
</feature>
<feature type="region of interest" description="Disordered" evidence="3">
    <location>
        <begin position="1"/>
        <end position="21"/>
    </location>
</feature>
<dbReference type="PROSITE" id="PS01031">
    <property type="entry name" value="SHSP"/>
    <property type="match status" value="1"/>
</dbReference>
<evidence type="ECO:0000313" key="7">
    <source>
        <dbReference type="Proteomes" id="UP000886885"/>
    </source>
</evidence>
<organism evidence="6 7">
    <name type="scientific">Populus tomentosa</name>
    <name type="common">Chinese white poplar</name>
    <dbReference type="NCBI Taxonomy" id="118781"/>
    <lineage>
        <taxon>Eukaryota</taxon>
        <taxon>Viridiplantae</taxon>
        <taxon>Streptophyta</taxon>
        <taxon>Embryophyta</taxon>
        <taxon>Tracheophyta</taxon>
        <taxon>Spermatophyta</taxon>
        <taxon>Magnoliopsida</taxon>
        <taxon>eudicotyledons</taxon>
        <taxon>Gunneridae</taxon>
        <taxon>Pentapetalae</taxon>
        <taxon>rosids</taxon>
        <taxon>fabids</taxon>
        <taxon>Malpighiales</taxon>
        <taxon>Salicaceae</taxon>
        <taxon>Saliceae</taxon>
        <taxon>Populus</taxon>
    </lineage>
</organism>
<evidence type="ECO:0000259" key="5">
    <source>
        <dbReference type="PROSITE" id="PS01031"/>
    </source>
</evidence>
<dbReference type="AlphaFoldDB" id="A0A8X7YDS0"/>
<keyword evidence="4" id="KW-0472">Membrane</keyword>
<evidence type="ECO:0000256" key="3">
    <source>
        <dbReference type="SAM" id="MobiDB-lite"/>
    </source>
</evidence>
<keyword evidence="4" id="KW-1133">Transmembrane helix</keyword>
<dbReference type="PANTHER" id="PTHR43670:SF130">
    <property type="entry name" value="INACTIVE PROTEIN RESTRICTED TEV MOVEMENT 2-LIKE"/>
    <property type="match status" value="1"/>
</dbReference>
<evidence type="ECO:0000256" key="4">
    <source>
        <dbReference type="SAM" id="Phobius"/>
    </source>
</evidence>
<dbReference type="CDD" id="cd06464">
    <property type="entry name" value="ACD_sHsps-like"/>
    <property type="match status" value="1"/>
</dbReference>
<comment type="similarity">
    <text evidence="1 2">Belongs to the small heat shock protein (HSP20) family.</text>
</comment>
<dbReference type="GO" id="GO:0034605">
    <property type="term" value="P:cellular response to heat"/>
    <property type="evidence" value="ECO:0007669"/>
    <property type="project" value="TreeGrafter"/>
</dbReference>
<keyword evidence="4" id="KW-0812">Transmembrane</keyword>
<feature type="domain" description="SHSP" evidence="5">
    <location>
        <begin position="21"/>
        <end position="125"/>
    </location>
</feature>
<keyword evidence="7" id="KW-1185">Reference proteome</keyword>
<evidence type="ECO:0000256" key="2">
    <source>
        <dbReference type="RuleBase" id="RU003616"/>
    </source>
</evidence>
<sequence length="204" mass="22858">MANNGGMRSGGVADRTQSRSHVVEECVPSSAWTEDSNGHYLLVDLPDFKKDEVKLQVDNSGQIVVSGERLVNNNSKVIYFEQKFKLPENSDTDKITGKFDGEILYVTVPKQEETYIEPEYQNTATATATPTPTSDENHKRLEEKGSMDSNRLFSRKYWRQEDEATPLEMALEMIKKNKGILLTAVLAFSLGIIVARHKLESGGE</sequence>
<comment type="caution">
    <text evidence="6">The sequence shown here is derived from an EMBL/GenBank/DDBJ whole genome shotgun (WGS) entry which is preliminary data.</text>
</comment>
<gene>
    <name evidence="6" type="ORF">POTOM_049348</name>
</gene>